<reference evidence="2" key="1">
    <citation type="submission" date="2020-11" db="EMBL/GenBank/DDBJ databases">
        <authorList>
            <person name="Tran Van P."/>
        </authorList>
    </citation>
    <scope>NUCLEOTIDE SEQUENCE</scope>
</reference>
<name>A0A7R9JK60_TIMCA</name>
<evidence type="ECO:0000313" key="2">
    <source>
        <dbReference type="EMBL" id="CAD7580344.1"/>
    </source>
</evidence>
<feature type="region of interest" description="Disordered" evidence="1">
    <location>
        <begin position="186"/>
        <end position="217"/>
    </location>
</feature>
<gene>
    <name evidence="2" type="ORF">TCMB3V08_LOCUS12877</name>
</gene>
<organism evidence="2">
    <name type="scientific">Timema californicum</name>
    <name type="common">California timema</name>
    <name type="synonym">Walking stick</name>
    <dbReference type="NCBI Taxonomy" id="61474"/>
    <lineage>
        <taxon>Eukaryota</taxon>
        <taxon>Metazoa</taxon>
        <taxon>Ecdysozoa</taxon>
        <taxon>Arthropoda</taxon>
        <taxon>Hexapoda</taxon>
        <taxon>Insecta</taxon>
        <taxon>Pterygota</taxon>
        <taxon>Neoptera</taxon>
        <taxon>Polyneoptera</taxon>
        <taxon>Phasmatodea</taxon>
        <taxon>Timematodea</taxon>
        <taxon>Timematoidea</taxon>
        <taxon>Timematidae</taxon>
        <taxon>Timema</taxon>
    </lineage>
</organism>
<evidence type="ECO:0000256" key="1">
    <source>
        <dbReference type="SAM" id="MobiDB-lite"/>
    </source>
</evidence>
<sequence>MFVLELPATVRTGNNFSEIRDNPLVIQQISTGNNFSEIRDSPLVIQQISTGNNFSEIRDNPLVIQQISTGNNFSEIRDNPLDVIAGGAWLFGAPPVSTSKLSSTSFLQESQIRDHVAQPLVNSFIELHMWEKRIRRHPKDTRRGSGSLAGVEEPEGVYWVFVPPLYPEAGVEPPYPVALSSRPSERYWSSPDLDTRHGPGSEAHSPGSERRTDPGPPAPTCVSWEHIAILVAPREIPSPTGAVVSTYSINTVISTVYTVLFLYRRERLPHLLGLSSLHTASIQSLYVPKIFDMRTFLPGDQVGNIGDLYFEEPVEELPLFAAISVVD</sequence>
<dbReference type="AlphaFoldDB" id="A0A7R9JK60"/>
<proteinExistence type="predicted"/>
<accession>A0A7R9JK60</accession>
<protein>
    <submittedName>
        <fullName evidence="2">(California timema) hypothetical protein</fullName>
    </submittedName>
</protein>
<dbReference type="EMBL" id="OE199141">
    <property type="protein sequence ID" value="CAD7580344.1"/>
    <property type="molecule type" value="Genomic_DNA"/>
</dbReference>